<evidence type="ECO:0000256" key="2">
    <source>
        <dbReference type="ARBA" id="ARBA00023082"/>
    </source>
</evidence>
<organism evidence="5 6">
    <name type="scientific">Luteolibacter rhizosphaerae</name>
    <dbReference type="NCBI Taxonomy" id="2989719"/>
    <lineage>
        <taxon>Bacteria</taxon>
        <taxon>Pseudomonadati</taxon>
        <taxon>Verrucomicrobiota</taxon>
        <taxon>Verrucomicrobiia</taxon>
        <taxon>Verrucomicrobiales</taxon>
        <taxon>Verrucomicrobiaceae</taxon>
        <taxon>Luteolibacter</taxon>
    </lineage>
</organism>
<dbReference type="InterPro" id="IPR013324">
    <property type="entry name" value="RNA_pol_sigma_r3/r4-like"/>
</dbReference>
<reference evidence="5" key="1">
    <citation type="submission" date="2022-10" db="EMBL/GenBank/DDBJ databases">
        <title>Luteolibacter sp. GHJ8, whole genome shotgun sequencing project.</title>
        <authorList>
            <person name="Zhao G."/>
            <person name="Shen L."/>
        </authorList>
    </citation>
    <scope>NUCLEOTIDE SEQUENCE</scope>
    <source>
        <strain evidence="5">GHJ8</strain>
    </source>
</reference>
<evidence type="ECO:0000256" key="3">
    <source>
        <dbReference type="ARBA" id="ARBA00023163"/>
    </source>
</evidence>
<dbReference type="Proteomes" id="UP001165653">
    <property type="component" value="Unassembled WGS sequence"/>
</dbReference>
<dbReference type="InterPro" id="IPR036388">
    <property type="entry name" value="WH-like_DNA-bd_sf"/>
</dbReference>
<feature type="domain" description="RNA polymerase sigma-70 ECF-like HTH" evidence="4">
    <location>
        <begin position="11"/>
        <end position="170"/>
    </location>
</feature>
<evidence type="ECO:0000259" key="4">
    <source>
        <dbReference type="Pfam" id="PF07638"/>
    </source>
</evidence>
<dbReference type="Pfam" id="PF07638">
    <property type="entry name" value="Sigma70_ECF"/>
    <property type="match status" value="1"/>
</dbReference>
<dbReference type="PANTHER" id="PTHR43133">
    <property type="entry name" value="RNA POLYMERASE ECF-TYPE SIGMA FACTO"/>
    <property type="match status" value="1"/>
</dbReference>
<dbReference type="InterPro" id="IPR039425">
    <property type="entry name" value="RNA_pol_sigma-70-like"/>
</dbReference>
<evidence type="ECO:0000256" key="1">
    <source>
        <dbReference type="ARBA" id="ARBA00023015"/>
    </source>
</evidence>
<dbReference type="InterPro" id="IPR053812">
    <property type="entry name" value="HTH_Sigma70_ECF-like"/>
</dbReference>
<proteinExistence type="predicted"/>
<keyword evidence="3" id="KW-0804">Transcription</keyword>
<sequence>MSYPESPRLPEEILPVIYAQLRRMAAARMATGGAGQTLQPTALVHEAWLRLADRSWSGPSHYCAAAAEAMRHILIDRARQRSRIKRWGDQERVPMSEAEQESISDDEKTLLIDEALERLKASNPLRAKLVLLKFFGGLSNQEIAQEMELPERTVERQWSYARAWLFREIRPRL</sequence>
<gene>
    <name evidence="5" type="ORF">OJ996_00495</name>
</gene>
<keyword evidence="2" id="KW-0731">Sigma factor</keyword>
<evidence type="ECO:0000313" key="6">
    <source>
        <dbReference type="Proteomes" id="UP001165653"/>
    </source>
</evidence>
<name>A0ABT3FX88_9BACT</name>
<protein>
    <submittedName>
        <fullName evidence="5">ECF-type sigma factor</fullName>
    </submittedName>
</protein>
<dbReference type="NCBIfam" id="TIGR02999">
    <property type="entry name" value="Sig-70_X6"/>
    <property type="match status" value="1"/>
</dbReference>
<dbReference type="SUPFAM" id="SSF88659">
    <property type="entry name" value="Sigma3 and sigma4 domains of RNA polymerase sigma factors"/>
    <property type="match status" value="1"/>
</dbReference>
<keyword evidence="1" id="KW-0805">Transcription regulation</keyword>
<dbReference type="InterPro" id="IPR014284">
    <property type="entry name" value="RNA_pol_sigma-70_dom"/>
</dbReference>
<dbReference type="NCBIfam" id="TIGR02937">
    <property type="entry name" value="sigma70-ECF"/>
    <property type="match status" value="1"/>
</dbReference>
<evidence type="ECO:0000313" key="5">
    <source>
        <dbReference type="EMBL" id="MCW1912032.1"/>
    </source>
</evidence>
<dbReference type="InterPro" id="IPR011517">
    <property type="entry name" value="RNA_pol_sigma70_ECF-like"/>
</dbReference>
<dbReference type="Gene3D" id="1.10.10.10">
    <property type="entry name" value="Winged helix-like DNA-binding domain superfamily/Winged helix DNA-binding domain"/>
    <property type="match status" value="1"/>
</dbReference>
<comment type="caution">
    <text evidence="5">The sequence shown here is derived from an EMBL/GenBank/DDBJ whole genome shotgun (WGS) entry which is preliminary data.</text>
</comment>
<keyword evidence="6" id="KW-1185">Reference proteome</keyword>
<dbReference type="PANTHER" id="PTHR43133:SF39">
    <property type="entry name" value="SIMILAR TO RNA POLYMERASE SIGMA-E FACTOR"/>
    <property type="match status" value="1"/>
</dbReference>
<dbReference type="EMBL" id="JAPDDR010000001">
    <property type="protein sequence ID" value="MCW1912032.1"/>
    <property type="molecule type" value="Genomic_DNA"/>
</dbReference>
<accession>A0ABT3FX88</accession>
<dbReference type="RefSeq" id="WP_264510048.1">
    <property type="nucleotide sequence ID" value="NZ_JAPDDR010000001.1"/>
</dbReference>